<evidence type="ECO:0000313" key="11">
    <source>
        <dbReference type="EMBL" id="MDN4484310.1"/>
    </source>
</evidence>
<keyword evidence="3 11" id="KW-0328">Glycosyltransferase</keyword>
<dbReference type="InterPro" id="IPR029044">
    <property type="entry name" value="Nucleotide-diphossugar_trans"/>
</dbReference>
<reference evidence="11 12" key="1">
    <citation type="submission" date="2023-06" db="EMBL/GenBank/DDBJ databases">
        <title>SYSU T0a273.</title>
        <authorList>
            <person name="Gao L."/>
            <person name="Fang B.-Z."/>
            <person name="Li W.-J."/>
        </authorList>
    </citation>
    <scope>NUCLEOTIDE SEQUENCE [LARGE SCALE GENOMIC DNA]</scope>
    <source>
        <strain evidence="11 12">SYSU T0a273</strain>
    </source>
</reference>
<dbReference type="PANTHER" id="PTHR48090:SF8">
    <property type="entry name" value="GLYCOSYLTRANSFERASE CSBB-RELATED"/>
    <property type="match status" value="1"/>
</dbReference>
<dbReference type="GO" id="GO:0016757">
    <property type="term" value="F:glycosyltransferase activity"/>
    <property type="evidence" value="ECO:0007669"/>
    <property type="project" value="UniProtKB-KW"/>
</dbReference>
<dbReference type="SUPFAM" id="SSF53448">
    <property type="entry name" value="Nucleotide-diphospho-sugar transferases"/>
    <property type="match status" value="1"/>
</dbReference>
<evidence type="ECO:0000256" key="1">
    <source>
        <dbReference type="ARBA" id="ARBA00004651"/>
    </source>
</evidence>
<evidence type="ECO:0000256" key="9">
    <source>
        <dbReference type="SAM" id="Phobius"/>
    </source>
</evidence>
<evidence type="ECO:0000256" key="6">
    <source>
        <dbReference type="ARBA" id="ARBA00022989"/>
    </source>
</evidence>
<keyword evidence="4 11" id="KW-0808">Transferase</keyword>
<protein>
    <submittedName>
        <fullName evidence="11">Glycosyltransferase family 2 protein</fullName>
        <ecNumber evidence="11">2.4.-.-</ecNumber>
    </submittedName>
</protein>
<dbReference type="EC" id="2.4.-.-" evidence="11"/>
<evidence type="ECO:0000256" key="2">
    <source>
        <dbReference type="ARBA" id="ARBA00022475"/>
    </source>
</evidence>
<dbReference type="PANTHER" id="PTHR48090">
    <property type="entry name" value="UNDECAPRENYL-PHOSPHATE 4-DEOXY-4-FORMAMIDO-L-ARABINOSE TRANSFERASE-RELATED"/>
    <property type="match status" value="1"/>
</dbReference>
<comment type="caution">
    <text evidence="11">The sequence shown here is derived from an EMBL/GenBank/DDBJ whole genome shotgun (WGS) entry which is preliminary data.</text>
</comment>
<evidence type="ECO:0000256" key="8">
    <source>
        <dbReference type="ARBA" id="ARBA00038152"/>
    </source>
</evidence>
<feature type="transmembrane region" description="Helical" evidence="9">
    <location>
        <begin position="234"/>
        <end position="259"/>
    </location>
</feature>
<feature type="domain" description="Glycosyltransferase 2-like" evidence="10">
    <location>
        <begin position="9"/>
        <end position="170"/>
    </location>
</feature>
<evidence type="ECO:0000256" key="3">
    <source>
        <dbReference type="ARBA" id="ARBA00022676"/>
    </source>
</evidence>
<proteinExistence type="inferred from homology"/>
<organism evidence="11 12">
    <name type="scientific">Demequina lignilytica</name>
    <dbReference type="NCBI Taxonomy" id="3051663"/>
    <lineage>
        <taxon>Bacteria</taxon>
        <taxon>Bacillati</taxon>
        <taxon>Actinomycetota</taxon>
        <taxon>Actinomycetes</taxon>
        <taxon>Micrococcales</taxon>
        <taxon>Demequinaceae</taxon>
        <taxon>Demequina</taxon>
    </lineage>
</organism>
<dbReference type="CDD" id="cd04187">
    <property type="entry name" value="DPM1_like_bac"/>
    <property type="match status" value="1"/>
</dbReference>
<name>A0AB35MKH1_9MICO</name>
<keyword evidence="5 9" id="KW-0812">Transmembrane</keyword>
<evidence type="ECO:0000256" key="4">
    <source>
        <dbReference type="ARBA" id="ARBA00022679"/>
    </source>
</evidence>
<sequence>MTTPRRLVSILIPAYNEEEVLAPLRERLEATAAELPSYDFEFVFVDDGSKDRTSEIVRGYCAEDPRYVLVALSRNFGKEPALAAGFDAVRGDATVVIDADLQDPPELIPEMVRLWELGYDDVYARRTSRDGETWLKKATSRLYYRMLERVAHVEIQKDVGDFRLLDRRCIDALRALRETQRNTKGMFSWIGFRKVEITYAREPRAAGSTKWNYPKLLNLAVEGLTSFTTAPLRFASLLGIAISTAAFAYLLVIIMRTVFSEYHVAGYPSTMAVILFLGGTQLVALGIIGEYLARVFVEVKQRPVYVVRDVIRRDAARGVDDRPDDDHER</sequence>
<dbReference type="AlphaFoldDB" id="A0AB35MKH1"/>
<dbReference type="GO" id="GO:0005886">
    <property type="term" value="C:plasma membrane"/>
    <property type="evidence" value="ECO:0007669"/>
    <property type="project" value="UniProtKB-SubCell"/>
</dbReference>
<comment type="subcellular location">
    <subcellularLocation>
        <location evidence="1">Cell membrane</location>
        <topology evidence="1">Multi-pass membrane protein</topology>
    </subcellularLocation>
</comment>
<dbReference type="Gene3D" id="3.90.550.10">
    <property type="entry name" value="Spore Coat Polysaccharide Biosynthesis Protein SpsA, Chain A"/>
    <property type="match status" value="1"/>
</dbReference>
<feature type="transmembrane region" description="Helical" evidence="9">
    <location>
        <begin position="271"/>
        <end position="293"/>
    </location>
</feature>
<evidence type="ECO:0000256" key="5">
    <source>
        <dbReference type="ARBA" id="ARBA00022692"/>
    </source>
</evidence>
<dbReference type="RefSeq" id="WP_301160924.1">
    <property type="nucleotide sequence ID" value="NZ_JAUHQB010000010.1"/>
</dbReference>
<dbReference type="InterPro" id="IPR001173">
    <property type="entry name" value="Glyco_trans_2-like"/>
</dbReference>
<keyword evidence="7 9" id="KW-0472">Membrane</keyword>
<evidence type="ECO:0000259" key="10">
    <source>
        <dbReference type="Pfam" id="PF00535"/>
    </source>
</evidence>
<gene>
    <name evidence="11" type="ORF">QQ002_12230</name>
</gene>
<dbReference type="Proteomes" id="UP001172756">
    <property type="component" value="Unassembled WGS sequence"/>
</dbReference>
<accession>A0AB35MKH1</accession>
<keyword evidence="2" id="KW-1003">Cell membrane</keyword>
<dbReference type="InterPro" id="IPR050256">
    <property type="entry name" value="Glycosyltransferase_2"/>
</dbReference>
<dbReference type="EMBL" id="JAUHQB010000010">
    <property type="protein sequence ID" value="MDN4484310.1"/>
    <property type="molecule type" value="Genomic_DNA"/>
</dbReference>
<comment type="similarity">
    <text evidence="8">Belongs to the glycosyltransferase 2 family. GtrB subfamily.</text>
</comment>
<evidence type="ECO:0000313" key="12">
    <source>
        <dbReference type="Proteomes" id="UP001172756"/>
    </source>
</evidence>
<dbReference type="FunFam" id="3.90.550.10:FF:000079">
    <property type="entry name" value="Probable glycosyl transferase"/>
    <property type="match status" value="1"/>
</dbReference>
<keyword evidence="6 9" id="KW-1133">Transmembrane helix</keyword>
<evidence type="ECO:0000256" key="7">
    <source>
        <dbReference type="ARBA" id="ARBA00023136"/>
    </source>
</evidence>
<dbReference type="Pfam" id="PF00535">
    <property type="entry name" value="Glycos_transf_2"/>
    <property type="match status" value="1"/>
</dbReference>